<evidence type="ECO:0000313" key="4">
    <source>
        <dbReference type="Proteomes" id="UP001286456"/>
    </source>
</evidence>
<proteinExistence type="predicted"/>
<organism evidence="3 4">
    <name type="scientific">Cercophora scortea</name>
    <dbReference type="NCBI Taxonomy" id="314031"/>
    <lineage>
        <taxon>Eukaryota</taxon>
        <taxon>Fungi</taxon>
        <taxon>Dikarya</taxon>
        <taxon>Ascomycota</taxon>
        <taxon>Pezizomycotina</taxon>
        <taxon>Sordariomycetes</taxon>
        <taxon>Sordariomycetidae</taxon>
        <taxon>Sordariales</taxon>
        <taxon>Lasiosphaeriaceae</taxon>
        <taxon>Cercophora</taxon>
    </lineage>
</organism>
<dbReference type="AlphaFoldDB" id="A0AAE0J2J2"/>
<dbReference type="Proteomes" id="UP001286456">
    <property type="component" value="Unassembled WGS sequence"/>
</dbReference>
<gene>
    <name evidence="3" type="ORF">B0T19DRAFT_17698</name>
</gene>
<name>A0AAE0J2J2_9PEZI</name>
<evidence type="ECO:0000313" key="3">
    <source>
        <dbReference type="EMBL" id="KAK3335767.1"/>
    </source>
</evidence>
<keyword evidence="2" id="KW-0812">Transmembrane</keyword>
<protein>
    <submittedName>
        <fullName evidence="3">Uncharacterized protein</fullName>
    </submittedName>
</protein>
<feature type="region of interest" description="Disordered" evidence="1">
    <location>
        <begin position="120"/>
        <end position="154"/>
    </location>
</feature>
<comment type="caution">
    <text evidence="3">The sequence shown here is derived from an EMBL/GenBank/DDBJ whole genome shotgun (WGS) entry which is preliminary data.</text>
</comment>
<keyword evidence="4" id="KW-1185">Reference proteome</keyword>
<evidence type="ECO:0000256" key="1">
    <source>
        <dbReference type="SAM" id="MobiDB-lite"/>
    </source>
</evidence>
<reference evidence="3" key="1">
    <citation type="journal article" date="2023" name="Mol. Phylogenet. Evol.">
        <title>Genome-scale phylogeny and comparative genomics of the fungal order Sordariales.</title>
        <authorList>
            <person name="Hensen N."/>
            <person name="Bonometti L."/>
            <person name="Westerberg I."/>
            <person name="Brannstrom I.O."/>
            <person name="Guillou S."/>
            <person name="Cros-Aarteil S."/>
            <person name="Calhoun S."/>
            <person name="Haridas S."/>
            <person name="Kuo A."/>
            <person name="Mondo S."/>
            <person name="Pangilinan J."/>
            <person name="Riley R."/>
            <person name="LaButti K."/>
            <person name="Andreopoulos B."/>
            <person name="Lipzen A."/>
            <person name="Chen C."/>
            <person name="Yan M."/>
            <person name="Daum C."/>
            <person name="Ng V."/>
            <person name="Clum A."/>
            <person name="Steindorff A."/>
            <person name="Ohm R.A."/>
            <person name="Martin F."/>
            <person name="Silar P."/>
            <person name="Natvig D.O."/>
            <person name="Lalanne C."/>
            <person name="Gautier V."/>
            <person name="Ament-Velasquez S.L."/>
            <person name="Kruys A."/>
            <person name="Hutchinson M.I."/>
            <person name="Powell A.J."/>
            <person name="Barry K."/>
            <person name="Miller A.N."/>
            <person name="Grigoriev I.V."/>
            <person name="Debuchy R."/>
            <person name="Gladieux P."/>
            <person name="Hiltunen Thoren M."/>
            <person name="Johannesson H."/>
        </authorList>
    </citation>
    <scope>NUCLEOTIDE SEQUENCE</scope>
    <source>
        <strain evidence="3">SMH4131-1</strain>
    </source>
</reference>
<reference evidence="3" key="2">
    <citation type="submission" date="2023-06" db="EMBL/GenBank/DDBJ databases">
        <authorList>
            <consortium name="Lawrence Berkeley National Laboratory"/>
            <person name="Haridas S."/>
            <person name="Hensen N."/>
            <person name="Bonometti L."/>
            <person name="Westerberg I."/>
            <person name="Brannstrom I.O."/>
            <person name="Guillou S."/>
            <person name="Cros-Aarteil S."/>
            <person name="Calhoun S."/>
            <person name="Kuo A."/>
            <person name="Mondo S."/>
            <person name="Pangilinan J."/>
            <person name="Riley R."/>
            <person name="Labutti K."/>
            <person name="Andreopoulos B."/>
            <person name="Lipzen A."/>
            <person name="Chen C."/>
            <person name="Yanf M."/>
            <person name="Daum C."/>
            <person name="Ng V."/>
            <person name="Clum A."/>
            <person name="Steindorff A."/>
            <person name="Ohm R."/>
            <person name="Martin F."/>
            <person name="Silar P."/>
            <person name="Natvig D."/>
            <person name="Lalanne C."/>
            <person name="Gautier V."/>
            <person name="Ament-Velasquez S.L."/>
            <person name="Kruys A."/>
            <person name="Hutchinson M.I."/>
            <person name="Powell A.J."/>
            <person name="Barry K."/>
            <person name="Miller A.N."/>
            <person name="Grigoriev I.V."/>
            <person name="Debuchy R."/>
            <person name="Gladieux P."/>
            <person name="Thoren M.H."/>
            <person name="Johannesson H."/>
        </authorList>
    </citation>
    <scope>NUCLEOTIDE SEQUENCE</scope>
    <source>
        <strain evidence="3">SMH4131-1</strain>
    </source>
</reference>
<accession>A0AAE0J2J2</accession>
<keyword evidence="2" id="KW-1133">Transmembrane helix</keyword>
<sequence length="187" mass="20584">MPSFQSLSASAHPSQPPTTATAQLFITRAGAQLQLCFDGTLPWDPRSVSLRANELDHCSNKTWSLYLCTKNSSPIPSLVTYHPSVSTTPSPLTSLFPRPYPRPQASYYCKILCSFPLHDSTTTPSEGPRHTPAPPRFLVVPLPRHRGPSRRTTGASSPVLLFLLVRLLFLLLLLLLLLLYLQPAPGD</sequence>
<feature type="transmembrane region" description="Helical" evidence="2">
    <location>
        <begin position="159"/>
        <end position="181"/>
    </location>
</feature>
<dbReference type="EMBL" id="JAUEPO010000001">
    <property type="protein sequence ID" value="KAK3335767.1"/>
    <property type="molecule type" value="Genomic_DNA"/>
</dbReference>
<keyword evidence="2" id="KW-0472">Membrane</keyword>
<evidence type="ECO:0000256" key="2">
    <source>
        <dbReference type="SAM" id="Phobius"/>
    </source>
</evidence>